<dbReference type="Proteomes" id="UP001651158">
    <property type="component" value="Unassembled WGS sequence"/>
</dbReference>
<comment type="similarity">
    <text evidence="1">Belongs to the PA-PLA1 family.</text>
</comment>
<comment type="caution">
    <text evidence="4">The sequence shown here is derived from an EMBL/GenBank/DDBJ whole genome shotgun (WGS) entry which is preliminary data.</text>
</comment>
<feature type="compositionally biased region" description="Polar residues" evidence="2">
    <location>
        <begin position="114"/>
        <end position="131"/>
    </location>
</feature>
<feature type="compositionally biased region" description="Acidic residues" evidence="2">
    <location>
        <begin position="768"/>
        <end position="779"/>
    </location>
</feature>
<feature type="domain" description="DDHD" evidence="3">
    <location>
        <begin position="612"/>
        <end position="835"/>
    </location>
</feature>
<feature type="compositionally biased region" description="Basic and acidic residues" evidence="2">
    <location>
        <begin position="48"/>
        <end position="59"/>
    </location>
</feature>
<dbReference type="Pfam" id="PF02862">
    <property type="entry name" value="DDHD"/>
    <property type="match status" value="1"/>
</dbReference>
<feature type="region of interest" description="Disordered" evidence="2">
    <location>
        <begin position="903"/>
        <end position="955"/>
    </location>
</feature>
<dbReference type="PROSITE" id="PS51043">
    <property type="entry name" value="DDHD"/>
    <property type="match status" value="1"/>
</dbReference>
<dbReference type="InterPro" id="IPR058055">
    <property type="entry name" value="PA-PLA1"/>
</dbReference>
<organism evidence="4 5">
    <name type="scientific">Taenia crassiceps</name>
    <dbReference type="NCBI Taxonomy" id="6207"/>
    <lineage>
        <taxon>Eukaryota</taxon>
        <taxon>Metazoa</taxon>
        <taxon>Spiralia</taxon>
        <taxon>Lophotrochozoa</taxon>
        <taxon>Platyhelminthes</taxon>
        <taxon>Cestoda</taxon>
        <taxon>Eucestoda</taxon>
        <taxon>Cyclophyllidea</taxon>
        <taxon>Taeniidae</taxon>
        <taxon>Taenia</taxon>
    </lineage>
</organism>
<feature type="compositionally biased region" description="Polar residues" evidence="2">
    <location>
        <begin position="915"/>
        <end position="943"/>
    </location>
</feature>
<dbReference type="SUPFAM" id="SSF53474">
    <property type="entry name" value="alpha/beta-Hydrolases"/>
    <property type="match status" value="1"/>
</dbReference>
<sequence>MYTPPNTRVPSSLHKVESNSRLTTNFNAADLLSGLSLIPPPTATNTAKSDDRLPEKEQENPPTSSASGIIPPPPMPLSSRISVSSSRPAGQLRSRYVLPPQLSQSSSLASTLSMTENLTEPTTPTSQMEPALSTMTVLPTPSYFDCSSSTQSSQEKQSSAEVTVPKVSYEPAKAHWFYSTKTVAHGVIWWPFDILDAQRLEAAAASANLLYVDALPTDAPNTAVPVRGGLYDVLLRDRVYKPVYWPADEEEAGEVRRVMWLYRPQNEQRVLPFSETLSKTLEEHYRRALETNIWGGRFSLPSEDVPHETDTYIFHNEKAMLQYRGSGSKSSASFAECAYLHRGLREDLAAQLPQGDDRSIEHVVFVVHGIGPIYNMRGEGLISCVNDMRRTATTLLSTHFKGVREKGRVEFLPVRWHSALHSESTGLNNRLKRVTLRSIPKMRSYTNETLTDILFYTSPKYCQHIIDTVASTINHLRQLFLQRNPDFRGDFSIAGHSLGSVIVFDLLSHQRRTPSGTPSLKSNGGGGGPDDEDDWSLLDAAAASSASVAVPTLSLNSTDLATQLTSTTDLTEAQVRQVISILIASGGGGSAATPVATHSNGVDLPVITYPQLGFPLNTCFLLGSPLSIFLVARGVERLPLEFRLPTCRACVNIFHPFDPVAYRLENMILPDYRPCAVLMPHHKGRKRLHLELKDNIARVGADITARVYQSLRSTWRTLQEFAAAHTASGATKNAQEEAEEEESEAIKRVFSRLADGIGGNSSSRSGDDSDDYDDDEDDVEKGTFPSQLNRGRRLDYVLQEGPLESLNDYLFALSSHAVYWDSQDCLLFMLNQIFNNAAVGTETSTPAVTPSMLTPRGSTTHDFTSATETTSLIQHSASIPVFSNVSTGSSALSSQAIKHLYPPSQTPLFNPSPAPSTVSLQSQCMEGGSNQATSEIGGNSRPTEGSKFVEIDLTP</sequence>
<dbReference type="PANTHER" id="PTHR23509:SF10">
    <property type="entry name" value="LD21067P"/>
    <property type="match status" value="1"/>
</dbReference>
<feature type="region of interest" description="Disordered" evidence="2">
    <location>
        <begin position="107"/>
        <end position="131"/>
    </location>
</feature>
<reference evidence="4 5" key="1">
    <citation type="journal article" date="2022" name="Front. Cell. Infect. Microbiol.">
        <title>The Genomes of Two Strains of Taenia crassiceps the Animal Model for the Study of Human Cysticercosis.</title>
        <authorList>
            <person name="Bobes R.J."/>
            <person name="Estrada K."/>
            <person name="Rios-Valencia D.G."/>
            <person name="Calderon-Gallegos A."/>
            <person name="de la Torre P."/>
            <person name="Carrero J.C."/>
            <person name="Sanchez-Flores A."/>
            <person name="Laclette J.P."/>
        </authorList>
    </citation>
    <scope>NUCLEOTIDE SEQUENCE [LARGE SCALE GENOMIC DNA]</scope>
    <source>
        <strain evidence="4">WFUcys</strain>
    </source>
</reference>
<evidence type="ECO:0000313" key="5">
    <source>
        <dbReference type="Proteomes" id="UP001651158"/>
    </source>
</evidence>
<keyword evidence="5" id="KW-1185">Reference proteome</keyword>
<evidence type="ECO:0000256" key="2">
    <source>
        <dbReference type="SAM" id="MobiDB-lite"/>
    </source>
</evidence>
<proteinExistence type="inferred from homology"/>
<evidence type="ECO:0000256" key="1">
    <source>
        <dbReference type="ARBA" id="ARBA00038464"/>
    </source>
</evidence>
<evidence type="ECO:0000313" key="4">
    <source>
        <dbReference type="EMBL" id="KAL5112628.1"/>
    </source>
</evidence>
<feature type="region of interest" description="Disordered" evidence="2">
    <location>
        <begin position="513"/>
        <end position="534"/>
    </location>
</feature>
<feature type="region of interest" description="Disordered" evidence="2">
    <location>
        <begin position="756"/>
        <end position="786"/>
    </location>
</feature>
<dbReference type="InterPro" id="IPR029058">
    <property type="entry name" value="AB_hydrolase_fold"/>
</dbReference>
<dbReference type="EMBL" id="JAKROA010000001">
    <property type="protein sequence ID" value="KAL5112628.1"/>
    <property type="molecule type" value="Genomic_DNA"/>
</dbReference>
<dbReference type="Pfam" id="PF23464">
    <property type="entry name" value="WWE_3"/>
    <property type="match status" value="1"/>
</dbReference>
<feature type="compositionally biased region" description="Polar residues" evidence="2">
    <location>
        <begin position="513"/>
        <end position="522"/>
    </location>
</feature>
<evidence type="ECO:0000259" key="3">
    <source>
        <dbReference type="PROSITE" id="PS51043"/>
    </source>
</evidence>
<gene>
    <name evidence="4" type="ORF">TcWFU_007983</name>
</gene>
<dbReference type="PANTHER" id="PTHR23509">
    <property type="entry name" value="PA-PL1 PHOSPHOLIPASE FAMILY"/>
    <property type="match status" value="1"/>
</dbReference>
<dbReference type="InterPro" id="IPR057825">
    <property type="entry name" value="WWE_SEC23-DDH2"/>
</dbReference>
<feature type="compositionally biased region" description="Low complexity" evidence="2">
    <location>
        <begin position="78"/>
        <end position="87"/>
    </location>
</feature>
<accession>A0ABR4QUC6</accession>
<feature type="region of interest" description="Disordered" evidence="2">
    <location>
        <begin position="33"/>
        <end position="88"/>
    </location>
</feature>
<protein>
    <submittedName>
        <fullName evidence="4">Phospholipase DDHD2</fullName>
    </submittedName>
</protein>
<dbReference type="InterPro" id="IPR004177">
    <property type="entry name" value="DDHD_dom"/>
</dbReference>
<name>A0ABR4QUC6_9CEST</name>
<dbReference type="SMART" id="SM01127">
    <property type="entry name" value="DDHD"/>
    <property type="match status" value="1"/>
</dbReference>